<evidence type="ECO:0000313" key="1">
    <source>
        <dbReference type="EMBL" id="OIQ95957.1"/>
    </source>
</evidence>
<reference evidence="1" key="1">
    <citation type="submission" date="2016-10" db="EMBL/GenBank/DDBJ databases">
        <title>Sequence of Gallionella enrichment culture.</title>
        <authorList>
            <person name="Poehlein A."/>
            <person name="Muehling M."/>
            <person name="Daniel R."/>
        </authorList>
    </citation>
    <scope>NUCLEOTIDE SEQUENCE</scope>
</reference>
<protein>
    <submittedName>
        <fullName evidence="1">Short chain dehydrogenase</fullName>
    </submittedName>
</protein>
<organism evidence="1">
    <name type="scientific">mine drainage metagenome</name>
    <dbReference type="NCBI Taxonomy" id="410659"/>
    <lineage>
        <taxon>unclassified sequences</taxon>
        <taxon>metagenomes</taxon>
        <taxon>ecological metagenomes</taxon>
    </lineage>
</organism>
<proteinExistence type="predicted"/>
<gene>
    <name evidence="1" type="ORF">GALL_220900</name>
</gene>
<comment type="caution">
    <text evidence="1">The sequence shown here is derived from an EMBL/GenBank/DDBJ whole genome shotgun (WGS) entry which is preliminary data.</text>
</comment>
<sequence>MLENVATSLLVKRVGQAEDVADRVLLFLRNTFATRSVVYLDGGSLPV</sequence>
<accession>A0A1J5S6P8</accession>
<name>A0A1J5S6P8_9ZZZZ</name>
<dbReference type="AlphaFoldDB" id="A0A1J5S6P8"/>
<dbReference type="EMBL" id="MLJW01000157">
    <property type="protein sequence ID" value="OIQ95957.1"/>
    <property type="molecule type" value="Genomic_DNA"/>
</dbReference>